<keyword evidence="2" id="KW-1185">Reference proteome</keyword>
<sequence length="79" mass="9387">MQTLLEKEMFLKGLNISNSARNEMLLEILIMKDTIKSNEDERELYLKPIAIHMVEYFISAERQMFFPTAHSNEPRRLVE</sequence>
<dbReference type="Proteomes" id="UP001608902">
    <property type="component" value="Unassembled WGS sequence"/>
</dbReference>
<comment type="caution">
    <text evidence="1">The sequence shown here is derived from an EMBL/GenBank/DDBJ whole genome shotgun (WGS) entry which is preliminary data.</text>
</comment>
<dbReference type="EMBL" id="JBGFUD010003693">
    <property type="protein sequence ID" value="MFH4978952.1"/>
    <property type="molecule type" value="Genomic_DNA"/>
</dbReference>
<reference evidence="1 2" key="1">
    <citation type="submission" date="2024-08" db="EMBL/GenBank/DDBJ databases">
        <title>Gnathostoma spinigerum genome.</title>
        <authorList>
            <person name="Gonzalez-Bertolin B."/>
            <person name="Monzon S."/>
            <person name="Zaballos A."/>
            <person name="Jimenez P."/>
            <person name="Dekumyoy P."/>
            <person name="Varona S."/>
            <person name="Cuesta I."/>
            <person name="Sumanam S."/>
            <person name="Adisakwattana P."/>
            <person name="Gasser R.B."/>
            <person name="Hernandez-Gonzalez A."/>
            <person name="Young N.D."/>
            <person name="Perteguer M.J."/>
        </authorList>
    </citation>
    <scope>NUCLEOTIDE SEQUENCE [LARGE SCALE GENOMIC DNA]</scope>
    <source>
        <strain evidence="1">AL3</strain>
        <tissue evidence="1">Liver</tissue>
    </source>
</reference>
<organism evidence="1 2">
    <name type="scientific">Gnathostoma spinigerum</name>
    <dbReference type="NCBI Taxonomy" id="75299"/>
    <lineage>
        <taxon>Eukaryota</taxon>
        <taxon>Metazoa</taxon>
        <taxon>Ecdysozoa</taxon>
        <taxon>Nematoda</taxon>
        <taxon>Chromadorea</taxon>
        <taxon>Rhabditida</taxon>
        <taxon>Spirurina</taxon>
        <taxon>Gnathostomatomorpha</taxon>
        <taxon>Gnathostomatoidea</taxon>
        <taxon>Gnathostomatidae</taxon>
        <taxon>Gnathostoma</taxon>
    </lineage>
</organism>
<accession>A0ABD6EQW9</accession>
<evidence type="ECO:0000313" key="1">
    <source>
        <dbReference type="EMBL" id="MFH4978952.1"/>
    </source>
</evidence>
<protein>
    <submittedName>
        <fullName evidence="1">Uncharacterized protein</fullName>
    </submittedName>
</protein>
<proteinExistence type="predicted"/>
<evidence type="ECO:0000313" key="2">
    <source>
        <dbReference type="Proteomes" id="UP001608902"/>
    </source>
</evidence>
<dbReference type="AlphaFoldDB" id="A0ABD6EQW9"/>
<name>A0ABD6EQW9_9BILA</name>
<gene>
    <name evidence="1" type="ORF">AB6A40_005661</name>
</gene>